<accession>A0A0P1BAT3</accession>
<dbReference type="AlphaFoldDB" id="A0A0P1BAT3"/>
<protein>
    <submittedName>
        <fullName evidence="2">Uncharacterized protein</fullName>
    </submittedName>
</protein>
<reference evidence="2 3" key="1">
    <citation type="submission" date="2014-09" db="EMBL/GenBank/DDBJ databases">
        <authorList>
            <person name="Magalhaes I.L.F."/>
            <person name="Oliveira U."/>
            <person name="Santos F.R."/>
            <person name="Vidigal T.H.D.A."/>
            <person name="Brescovit A.D."/>
            <person name="Santos A.J."/>
        </authorList>
    </citation>
    <scope>NUCLEOTIDE SEQUENCE [LARGE SCALE GENOMIC DNA]</scope>
</reference>
<evidence type="ECO:0000256" key="1">
    <source>
        <dbReference type="SAM" id="Phobius"/>
    </source>
</evidence>
<keyword evidence="1" id="KW-0812">Transmembrane</keyword>
<organism evidence="2 3">
    <name type="scientific">Ceraceosorus bombacis</name>
    <dbReference type="NCBI Taxonomy" id="401625"/>
    <lineage>
        <taxon>Eukaryota</taxon>
        <taxon>Fungi</taxon>
        <taxon>Dikarya</taxon>
        <taxon>Basidiomycota</taxon>
        <taxon>Ustilaginomycotina</taxon>
        <taxon>Exobasidiomycetes</taxon>
        <taxon>Ceraceosorales</taxon>
        <taxon>Ceraceosoraceae</taxon>
        <taxon>Ceraceosorus</taxon>
    </lineage>
</organism>
<name>A0A0P1BAT3_9BASI</name>
<evidence type="ECO:0000313" key="3">
    <source>
        <dbReference type="Proteomes" id="UP000054845"/>
    </source>
</evidence>
<proteinExistence type="predicted"/>
<feature type="transmembrane region" description="Helical" evidence="1">
    <location>
        <begin position="211"/>
        <end position="233"/>
    </location>
</feature>
<dbReference type="OrthoDB" id="10534717at2759"/>
<evidence type="ECO:0000313" key="2">
    <source>
        <dbReference type="EMBL" id="CEH13133.1"/>
    </source>
</evidence>
<sequence>MDRADLVRGVGMLSTAHSFPTLTGALLVHVSRTTPTLIHEQVKDVHEEGYSSTRTSISFAPVHDSKAFAFAARRKSPRERFVQSSRPRIVIDRTANLLCPQSDLPPSYDVARGPEGDTASPPATIAHQQALDRIPMRMDHVEAGLNNLRAEHHETLDANRRALNASRKALDALVSTGGQRIAQLDQRNVTIDCIVLLNWYRSSSPALIYDYAIALLVALTVLISVWQCLAWLANKITRALAKFDLVPDASRL</sequence>
<keyword evidence="1" id="KW-0472">Membrane</keyword>
<keyword evidence="3" id="KW-1185">Reference proteome</keyword>
<dbReference type="Proteomes" id="UP000054845">
    <property type="component" value="Unassembled WGS sequence"/>
</dbReference>
<keyword evidence="1" id="KW-1133">Transmembrane helix</keyword>
<dbReference type="EMBL" id="CCYA01000204">
    <property type="protein sequence ID" value="CEH13133.1"/>
    <property type="molecule type" value="Genomic_DNA"/>
</dbReference>